<sequence length="112" mass="11670">MYINCGTKVCPPVVHPTKCCVVNKCYNVVVPEIHPSHTTTVNHINYNHVHSFPHTESCATEVTNTESIAPPGMGYGMPPGPGFGPGPGPGPGMGPIGPMGPMGPMGGPMFPY</sequence>
<dbReference type="RefSeq" id="WP_018707196.1">
    <property type="nucleotide sequence ID" value="NZ_BOQT01000007.1"/>
</dbReference>
<dbReference type="InterPro" id="IPR020108">
    <property type="entry name" value="Spore_coat_CotD"/>
</dbReference>
<accession>A0ABQ4K8B5</accession>
<evidence type="ECO:0000313" key="3">
    <source>
        <dbReference type="Proteomes" id="UP000680279"/>
    </source>
</evidence>
<keyword evidence="3" id="KW-1185">Reference proteome</keyword>
<organism evidence="2 3">
    <name type="scientific">Siminovitchia fordii</name>
    <dbReference type="NCBI Taxonomy" id="254759"/>
    <lineage>
        <taxon>Bacteria</taxon>
        <taxon>Bacillati</taxon>
        <taxon>Bacillota</taxon>
        <taxon>Bacilli</taxon>
        <taxon>Bacillales</taxon>
        <taxon>Bacillaceae</taxon>
        <taxon>Siminovitchia</taxon>
    </lineage>
</organism>
<proteinExistence type="predicted"/>
<reference evidence="2 3" key="1">
    <citation type="submission" date="2021-03" db="EMBL/GenBank/DDBJ databases">
        <title>Antimicrobial resistance genes in bacteria isolated from Japanese honey, and their potential for conferring macrolide and lincosamide resistance in the American foulbrood pathogen Paenibacillus larvae.</title>
        <authorList>
            <person name="Okamoto M."/>
            <person name="Kumagai M."/>
            <person name="Kanamori H."/>
            <person name="Takamatsu D."/>
        </authorList>
    </citation>
    <scope>NUCLEOTIDE SEQUENCE [LARGE SCALE GENOMIC DNA]</scope>
    <source>
        <strain evidence="2 3">J1TS3</strain>
    </source>
</reference>
<comment type="caution">
    <text evidence="2">The sequence shown here is derived from an EMBL/GenBank/DDBJ whole genome shotgun (WGS) entry which is preliminary data.</text>
</comment>
<protein>
    <recommendedName>
        <fullName evidence="4">Spore coat protein D</fullName>
    </recommendedName>
</protein>
<feature type="compositionally biased region" description="Pro residues" evidence="1">
    <location>
        <begin position="78"/>
        <end position="92"/>
    </location>
</feature>
<dbReference type="Pfam" id="PF11122">
    <property type="entry name" value="Spore-coat_CotD"/>
    <property type="match status" value="1"/>
</dbReference>
<dbReference type="Proteomes" id="UP000680279">
    <property type="component" value="Unassembled WGS sequence"/>
</dbReference>
<evidence type="ECO:0000313" key="2">
    <source>
        <dbReference type="EMBL" id="GIN21088.1"/>
    </source>
</evidence>
<dbReference type="EMBL" id="BOQT01000007">
    <property type="protein sequence ID" value="GIN21088.1"/>
    <property type="molecule type" value="Genomic_DNA"/>
</dbReference>
<evidence type="ECO:0008006" key="4">
    <source>
        <dbReference type="Google" id="ProtNLM"/>
    </source>
</evidence>
<feature type="region of interest" description="Disordered" evidence="1">
    <location>
        <begin position="69"/>
        <end position="99"/>
    </location>
</feature>
<gene>
    <name evidence="2" type="ORF">J1TS3_22220</name>
</gene>
<name>A0ABQ4K8B5_9BACI</name>
<evidence type="ECO:0000256" key="1">
    <source>
        <dbReference type="SAM" id="MobiDB-lite"/>
    </source>
</evidence>